<reference evidence="1" key="1">
    <citation type="journal article" date="2021" name="Front. Microbiol.">
        <title>Comprehensive Comparative Genomics and Phenotyping of Methylobacterium Species.</title>
        <authorList>
            <person name="Alessa O."/>
            <person name="Ogura Y."/>
            <person name="Fujitani Y."/>
            <person name="Takami H."/>
            <person name="Hayashi T."/>
            <person name="Sahin N."/>
            <person name="Tani A."/>
        </authorList>
    </citation>
    <scope>NUCLEOTIDE SEQUENCE</scope>
    <source>
        <strain evidence="1">DSM 17168</strain>
    </source>
</reference>
<evidence type="ECO:0000313" key="1">
    <source>
        <dbReference type="EMBL" id="GJE03689.1"/>
    </source>
</evidence>
<organism evidence="1 2">
    <name type="scientific">Methylobacterium isbiliense</name>
    <dbReference type="NCBI Taxonomy" id="315478"/>
    <lineage>
        <taxon>Bacteria</taxon>
        <taxon>Pseudomonadati</taxon>
        <taxon>Pseudomonadota</taxon>
        <taxon>Alphaproteobacteria</taxon>
        <taxon>Hyphomicrobiales</taxon>
        <taxon>Methylobacteriaceae</taxon>
        <taxon>Methylobacterium</taxon>
    </lineage>
</organism>
<dbReference type="Proteomes" id="UP001055153">
    <property type="component" value="Unassembled WGS sequence"/>
</dbReference>
<proteinExistence type="predicted"/>
<dbReference type="EMBL" id="BPQQ01000086">
    <property type="protein sequence ID" value="GJE03689.1"/>
    <property type="molecule type" value="Genomic_DNA"/>
</dbReference>
<accession>A0ABQ4SKD0</accession>
<comment type="caution">
    <text evidence="1">The sequence shown here is derived from an EMBL/GenBank/DDBJ whole genome shotgun (WGS) entry which is preliminary data.</text>
</comment>
<reference evidence="1" key="2">
    <citation type="submission" date="2021-08" db="EMBL/GenBank/DDBJ databases">
        <authorList>
            <person name="Tani A."/>
            <person name="Ola A."/>
            <person name="Ogura Y."/>
            <person name="Katsura K."/>
            <person name="Hayashi T."/>
        </authorList>
    </citation>
    <scope>NUCLEOTIDE SEQUENCE</scope>
    <source>
        <strain evidence="1">DSM 17168</strain>
    </source>
</reference>
<evidence type="ECO:0000313" key="2">
    <source>
        <dbReference type="Proteomes" id="UP001055153"/>
    </source>
</evidence>
<gene>
    <name evidence="1" type="ORF">GMJLKIPL_5646</name>
</gene>
<protein>
    <submittedName>
        <fullName evidence="1">Uncharacterized protein</fullName>
    </submittedName>
</protein>
<sequence>MLTILGQRDHATDLIFKLTNISVKVARQKLGDRISGDAEDLSSARLRMFGDKEFREGSDIFGSIPKRRQFELDSLEAKIEILSKLPARNEVLQRPVCSRDNANIAVNHLVGANWLDFAFLKKPQEADLKRR</sequence>
<keyword evidence="2" id="KW-1185">Reference proteome</keyword>
<name>A0ABQ4SKD0_9HYPH</name>